<name>A0ABZ2ESU1_9FIRM</name>
<dbReference type="EMBL" id="CP117523">
    <property type="protein sequence ID" value="WWD82594.1"/>
    <property type="molecule type" value="Genomic_DNA"/>
</dbReference>
<organism evidence="1 2">
    <name type="scientific">Terrisporobacter glycolicus ATCC 14880 = DSM 1288</name>
    <dbReference type="NCBI Taxonomy" id="1121315"/>
    <lineage>
        <taxon>Bacteria</taxon>
        <taxon>Bacillati</taxon>
        <taxon>Bacillota</taxon>
        <taxon>Clostridia</taxon>
        <taxon>Peptostreptococcales</taxon>
        <taxon>Peptostreptococcaceae</taxon>
        <taxon>Terrisporobacter</taxon>
    </lineage>
</organism>
<proteinExistence type="predicted"/>
<evidence type="ECO:0008006" key="3">
    <source>
        <dbReference type="Google" id="ProtNLM"/>
    </source>
</evidence>
<keyword evidence="2" id="KW-1185">Reference proteome</keyword>
<reference evidence="1 2" key="1">
    <citation type="journal article" date="2023" name="PLoS ONE">
        <title>Genome-based metabolic and phylogenomic analysis of three Terrisporobacter species.</title>
        <authorList>
            <person name="Boer T."/>
            <person name="Bengelsdorf F.R."/>
            <person name="Bomeke M."/>
            <person name="Daniel R."/>
            <person name="Poehlein A."/>
        </authorList>
    </citation>
    <scope>NUCLEOTIDE SEQUENCE [LARGE SCALE GENOMIC DNA]</scope>
    <source>
        <strain evidence="1 2">DSM 1288</strain>
    </source>
</reference>
<accession>A0ABZ2ESU1</accession>
<dbReference type="Proteomes" id="UP001348492">
    <property type="component" value="Chromosome"/>
</dbReference>
<protein>
    <recommendedName>
        <fullName evidence="3">Nucleotidyltransferase-like protein</fullName>
    </recommendedName>
</protein>
<dbReference type="Pfam" id="PF14907">
    <property type="entry name" value="NTP_transf_5"/>
    <property type="match status" value="1"/>
</dbReference>
<dbReference type="RefSeq" id="WP_018590318.1">
    <property type="nucleotide sequence ID" value="NZ_CP117523.1"/>
</dbReference>
<gene>
    <name evidence="1" type="ORF">TEGL_09860</name>
</gene>
<dbReference type="InterPro" id="IPR039498">
    <property type="entry name" value="NTP_transf_5"/>
</dbReference>
<evidence type="ECO:0000313" key="1">
    <source>
        <dbReference type="EMBL" id="WWD82594.1"/>
    </source>
</evidence>
<evidence type="ECO:0000313" key="2">
    <source>
        <dbReference type="Proteomes" id="UP001348492"/>
    </source>
</evidence>
<sequence length="410" mass="47907">MNKIYKDFFQLLRSSLKNETPFIEDNIDWVEMLRLSSIHEVVPLIYKSAYKIQSFQQTDLNFTKYFKKTSMQIVYSQIQRSDRFLQIYKQFNEVGVKILVFKGIILRELYPIPEERISADEDLLIELKNLKQAIKILEDNNMERALSEGEEADVYHYFCRQTGLHLELHTALFGDKSATNKKIEEIFSTVFQDADTININNIDVHTFSIDKHFLYIICHAIKHFVSCGTGIRQICDISMYINKYYEIINWNYIWKEITNMGYDTLLVNLLQIAIDYLELDENKVVYANDKNNYYINTDNLMEDIMDGGIYGTSTQARLNSANMSLDALNKESKSKIKSNIAAIFPKSENLKMRYKYLEKYPALLPVAWTSRILTYSKERGSLSNVGATAKETIEVGNRRIDLLKEYKLIK</sequence>